<dbReference type="SMART" id="SM01265">
    <property type="entry name" value="Mab-21"/>
    <property type="match status" value="1"/>
</dbReference>
<dbReference type="Pfam" id="PF20266">
    <property type="entry name" value="Mab-21_C"/>
    <property type="match status" value="1"/>
</dbReference>
<sequence>MEGNTPVYYSDVSLRIFNVLDKVGLREDIRWKRINIMLLRNELQSLDSKFPRQIFGSQAEATATPGLQSDIDILAYIPSINVRQSIPSLETSVFSYIMVSDAHTPPGYVKLQWMVGYSPLPVFNLECNNHILDALGRSVLCSRNFFQINEFERHGPADRKVVNKSLSMDFVTALRVRSWPCQASQWEKRNTNYPSQANIFLIKETGALLVPVGHPLSPESHLEWRISISYGEKLLVWQFNSTQYKCYVLLKMIKKYFVKPICGEKALSSYHCKTCIFYALQSTPSSLWHPENLLLCIELCLRTLCQWVKSGYCPNYFIPEENMFDGKVYGHIKVQLLAVLHDLLRQEGRYLLRLSCDDIGPRLARLCQTSLIDSVYQVQDGVESIGFSIYILAGSIQTAHRRLACRDLGNKIGLVKKLCCTQKTIQTVLEMLCSSSLGSDLASQCLAHALIDPERLDIAHELLTFGRTSDVTSGRLKLAAFYLMQDKFVIAENVLHQIQENYTYHVIDYNTYPTKETLCDILEKNLSTAEFVRQFIALPVCYFQSEIHCMPKALILKMFLSRGSHIIDPCPSQCACVDPKVFLLYLEYQCYFRLGKTSHKMAALDNMLWVLFNKHLEYRDSALSLLASCLMQEGMNTNAWKVLCISMWLQNECNAAMWQIAFLINDAFKLLRLRQ</sequence>
<protein>
    <recommendedName>
        <fullName evidence="1">Mab-21-like HhH/H2TH-like domain-containing protein</fullName>
    </recommendedName>
</protein>
<proteinExistence type="predicted"/>
<reference evidence="2 3" key="1">
    <citation type="submission" date="2024-11" db="EMBL/GenBank/DDBJ databases">
        <title>Chromosome-level genome assembly of the freshwater bivalve Anodonta woodiana.</title>
        <authorList>
            <person name="Chen X."/>
        </authorList>
    </citation>
    <scope>NUCLEOTIDE SEQUENCE [LARGE SCALE GENOMIC DNA]</scope>
    <source>
        <strain evidence="2">MN2024</strain>
        <tissue evidence="2">Gills</tissue>
    </source>
</reference>
<dbReference type="InterPro" id="IPR046906">
    <property type="entry name" value="Mab-21_HhH/H2TH-like"/>
</dbReference>
<evidence type="ECO:0000259" key="1">
    <source>
        <dbReference type="Pfam" id="PF20266"/>
    </source>
</evidence>
<evidence type="ECO:0000313" key="2">
    <source>
        <dbReference type="EMBL" id="KAL3855646.1"/>
    </source>
</evidence>
<accession>A0ABD3V3U9</accession>
<dbReference type="Proteomes" id="UP001634394">
    <property type="component" value="Unassembled WGS sequence"/>
</dbReference>
<dbReference type="Gene3D" id="1.10.1410.40">
    <property type="match status" value="1"/>
</dbReference>
<gene>
    <name evidence="2" type="ORF">ACJMK2_014853</name>
</gene>
<name>A0ABD3V3U9_SINWO</name>
<organism evidence="2 3">
    <name type="scientific">Sinanodonta woodiana</name>
    <name type="common">Chinese pond mussel</name>
    <name type="synonym">Anodonta woodiana</name>
    <dbReference type="NCBI Taxonomy" id="1069815"/>
    <lineage>
        <taxon>Eukaryota</taxon>
        <taxon>Metazoa</taxon>
        <taxon>Spiralia</taxon>
        <taxon>Lophotrochozoa</taxon>
        <taxon>Mollusca</taxon>
        <taxon>Bivalvia</taxon>
        <taxon>Autobranchia</taxon>
        <taxon>Heteroconchia</taxon>
        <taxon>Palaeoheterodonta</taxon>
        <taxon>Unionida</taxon>
        <taxon>Unionoidea</taxon>
        <taxon>Unionidae</taxon>
        <taxon>Unioninae</taxon>
        <taxon>Sinanodonta</taxon>
    </lineage>
</organism>
<keyword evidence="3" id="KW-1185">Reference proteome</keyword>
<dbReference type="PANTHER" id="PTHR10656:SF69">
    <property type="entry name" value="MAB-21-LIKE HHH_H2TH-LIKE DOMAIN-CONTAINING PROTEIN"/>
    <property type="match status" value="1"/>
</dbReference>
<comment type="caution">
    <text evidence="2">The sequence shown here is derived from an EMBL/GenBank/DDBJ whole genome shotgun (WGS) entry which is preliminary data.</text>
</comment>
<dbReference type="EMBL" id="JBJQND010000014">
    <property type="protein sequence ID" value="KAL3855646.1"/>
    <property type="molecule type" value="Genomic_DNA"/>
</dbReference>
<feature type="domain" description="Mab-21-like HhH/H2TH-like" evidence="1">
    <location>
        <begin position="245"/>
        <end position="326"/>
    </location>
</feature>
<dbReference type="AlphaFoldDB" id="A0ABD3V3U9"/>
<evidence type="ECO:0000313" key="3">
    <source>
        <dbReference type="Proteomes" id="UP001634394"/>
    </source>
</evidence>
<dbReference type="InterPro" id="IPR024810">
    <property type="entry name" value="MAB21L/cGLR"/>
</dbReference>
<dbReference type="PANTHER" id="PTHR10656">
    <property type="entry name" value="CELL FATE DETERMINING PROTEIN MAB21-RELATED"/>
    <property type="match status" value="1"/>
</dbReference>